<accession>A0AAN8ZLC2</accession>
<organism evidence="4 5">
    <name type="scientific">Dillenia turbinata</name>
    <dbReference type="NCBI Taxonomy" id="194707"/>
    <lineage>
        <taxon>Eukaryota</taxon>
        <taxon>Viridiplantae</taxon>
        <taxon>Streptophyta</taxon>
        <taxon>Embryophyta</taxon>
        <taxon>Tracheophyta</taxon>
        <taxon>Spermatophyta</taxon>
        <taxon>Magnoliopsida</taxon>
        <taxon>eudicotyledons</taxon>
        <taxon>Gunneridae</taxon>
        <taxon>Pentapetalae</taxon>
        <taxon>Dilleniales</taxon>
        <taxon>Dilleniaceae</taxon>
        <taxon>Dillenia</taxon>
    </lineage>
</organism>
<evidence type="ECO:0000256" key="1">
    <source>
        <dbReference type="PROSITE-ProRule" id="PRU00175"/>
    </source>
</evidence>
<reference evidence="4 5" key="1">
    <citation type="submission" date="2023-12" db="EMBL/GenBank/DDBJ databases">
        <title>A high-quality genome assembly for Dillenia turbinata (Dilleniales).</title>
        <authorList>
            <person name="Chanderbali A."/>
        </authorList>
    </citation>
    <scope>NUCLEOTIDE SEQUENCE [LARGE SCALE GENOMIC DNA]</scope>
    <source>
        <strain evidence="4">LSX21</strain>
        <tissue evidence="4">Leaf</tissue>
    </source>
</reference>
<dbReference type="AlphaFoldDB" id="A0AAN8ZLC2"/>
<dbReference type="PANTHER" id="PTHR31150">
    <property type="entry name" value="EXPRESSED PROTEIN"/>
    <property type="match status" value="1"/>
</dbReference>
<evidence type="ECO:0000313" key="4">
    <source>
        <dbReference type="EMBL" id="KAK6941717.1"/>
    </source>
</evidence>
<comment type="caution">
    <text evidence="4">The sequence shown here is derived from an EMBL/GenBank/DDBJ whole genome shotgun (WGS) entry which is preliminary data.</text>
</comment>
<dbReference type="Gene3D" id="3.30.40.10">
    <property type="entry name" value="Zinc/RING finger domain, C3HC4 (zinc finger)"/>
    <property type="match status" value="1"/>
</dbReference>
<name>A0AAN8ZLC2_9MAGN</name>
<evidence type="ECO:0000259" key="3">
    <source>
        <dbReference type="PROSITE" id="PS50089"/>
    </source>
</evidence>
<gene>
    <name evidence="4" type="ORF">RJ641_027094</name>
</gene>
<keyword evidence="5" id="KW-1185">Reference proteome</keyword>
<sequence length="248" mass="27391">MGKRKRGAYEPNTPPSDIMHCLSETELLTNESMPCTSGLDFMEKEKSLCAVGTSSPKPPSSAVDKFDNTTKPSSSNPSPPHQQHNISRSLLLRRSRQYFGHHYSRRNSGKHGAASASHWKSSPSHDKTLTFKLTSQCNLESRCHAESKEKPVYRQDKIRSSSLTTNAISTDVMKMICGLCQKPLRCKLYSFGNSPSSSDVSVVAVLVCGHVYHADCLEQKTSHENRRDPPCPLCSSSAVMVDAFGKQE</sequence>
<dbReference type="InterPro" id="IPR001841">
    <property type="entry name" value="Znf_RING"/>
</dbReference>
<feature type="compositionally biased region" description="Low complexity" evidence="2">
    <location>
        <begin position="72"/>
        <end position="86"/>
    </location>
</feature>
<dbReference type="EMBL" id="JBAMMX010000004">
    <property type="protein sequence ID" value="KAK6941717.1"/>
    <property type="molecule type" value="Genomic_DNA"/>
</dbReference>
<dbReference type="PROSITE" id="PS50089">
    <property type="entry name" value="ZF_RING_2"/>
    <property type="match status" value="1"/>
</dbReference>
<dbReference type="SMART" id="SM00184">
    <property type="entry name" value="RING"/>
    <property type="match status" value="1"/>
</dbReference>
<dbReference type="GO" id="GO:0008270">
    <property type="term" value="F:zinc ion binding"/>
    <property type="evidence" value="ECO:0007669"/>
    <property type="project" value="UniProtKB-KW"/>
</dbReference>
<evidence type="ECO:0000256" key="2">
    <source>
        <dbReference type="SAM" id="MobiDB-lite"/>
    </source>
</evidence>
<keyword evidence="1" id="KW-0862">Zinc</keyword>
<dbReference type="InterPro" id="IPR013083">
    <property type="entry name" value="Znf_RING/FYVE/PHD"/>
</dbReference>
<dbReference type="SUPFAM" id="SSF57850">
    <property type="entry name" value="RING/U-box"/>
    <property type="match status" value="1"/>
</dbReference>
<feature type="domain" description="RING-type" evidence="3">
    <location>
        <begin position="177"/>
        <end position="235"/>
    </location>
</feature>
<feature type="region of interest" description="Disordered" evidence="2">
    <location>
        <begin position="1"/>
        <end position="20"/>
    </location>
</feature>
<protein>
    <recommendedName>
        <fullName evidence="3">RING-type domain-containing protein</fullName>
    </recommendedName>
</protein>
<dbReference type="PANTHER" id="PTHR31150:SF6">
    <property type="entry name" value="ZINC ION BINDING PROTEIN"/>
    <property type="match status" value="1"/>
</dbReference>
<keyword evidence="1" id="KW-0479">Metal-binding</keyword>
<keyword evidence="1" id="KW-0863">Zinc-finger</keyword>
<dbReference type="Proteomes" id="UP001370490">
    <property type="component" value="Unassembled WGS sequence"/>
</dbReference>
<proteinExistence type="predicted"/>
<feature type="region of interest" description="Disordered" evidence="2">
    <location>
        <begin position="49"/>
        <end position="86"/>
    </location>
</feature>
<feature type="region of interest" description="Disordered" evidence="2">
    <location>
        <begin position="103"/>
        <end position="124"/>
    </location>
</feature>
<evidence type="ECO:0000313" key="5">
    <source>
        <dbReference type="Proteomes" id="UP001370490"/>
    </source>
</evidence>